<dbReference type="GO" id="GO:0046677">
    <property type="term" value="P:response to antibiotic"/>
    <property type="evidence" value="ECO:0007669"/>
    <property type="project" value="UniProtKB-UniRule"/>
</dbReference>
<dbReference type="InterPro" id="IPR028166">
    <property type="entry name" value="UB2H"/>
</dbReference>
<dbReference type="GO" id="GO:0071555">
    <property type="term" value="P:cell wall organization"/>
    <property type="evidence" value="ECO:0007669"/>
    <property type="project" value="UniProtKB-KW"/>
</dbReference>
<comment type="catalytic activity">
    <reaction evidence="16">
        <text>Preferential cleavage: (Ac)2-L-Lys-D-Ala-|-D-Ala. Also transpeptidation of peptidyl-alanyl moieties that are N-acyl substituents of D-alanine.</text>
        <dbReference type="EC" id="3.4.16.4"/>
    </reaction>
</comment>
<dbReference type="UniPathway" id="UPA00219"/>
<dbReference type="Pfam" id="PF14814">
    <property type="entry name" value="UB2H"/>
    <property type="match status" value="1"/>
</dbReference>
<evidence type="ECO:0000256" key="8">
    <source>
        <dbReference type="ARBA" id="ARBA00022676"/>
    </source>
</evidence>
<organism evidence="23 24">
    <name type="scientific">Methylogaea oryzae</name>
    <dbReference type="NCBI Taxonomy" id="1295382"/>
    <lineage>
        <taxon>Bacteria</taxon>
        <taxon>Pseudomonadati</taxon>
        <taxon>Pseudomonadota</taxon>
        <taxon>Gammaproteobacteria</taxon>
        <taxon>Methylococcales</taxon>
        <taxon>Methylococcaceae</taxon>
        <taxon>Methylogaea</taxon>
    </lineage>
</organism>
<evidence type="ECO:0000259" key="20">
    <source>
        <dbReference type="Pfam" id="PF00905"/>
    </source>
</evidence>
<evidence type="ECO:0000256" key="2">
    <source>
        <dbReference type="ARBA" id="ARBA00004370"/>
    </source>
</evidence>
<dbReference type="Pfam" id="PF00912">
    <property type="entry name" value="Transgly"/>
    <property type="match status" value="1"/>
</dbReference>
<dbReference type="GO" id="GO:0009002">
    <property type="term" value="F:serine-type D-Ala-D-Ala carboxypeptidase activity"/>
    <property type="evidence" value="ECO:0007669"/>
    <property type="project" value="UniProtKB-EC"/>
</dbReference>
<reference evidence="23" key="1">
    <citation type="submission" date="2019-06" db="EMBL/GenBank/DDBJ databases">
        <title>Complete genome sequence of Methylogaea oryzae strain JCM16910.</title>
        <authorList>
            <person name="Asakawa S."/>
        </authorList>
    </citation>
    <scope>NUCLEOTIDE SEQUENCE</scope>
    <source>
        <strain evidence="23">E10</strain>
    </source>
</reference>
<dbReference type="PANTHER" id="PTHR32282">
    <property type="entry name" value="BINDING PROTEIN TRANSPEPTIDASE, PUTATIVE-RELATED"/>
    <property type="match status" value="1"/>
</dbReference>
<dbReference type="Pfam" id="PF00905">
    <property type="entry name" value="Transpeptidase"/>
    <property type="match status" value="1"/>
</dbReference>
<keyword evidence="8 19" id="KW-0328">Glycosyltransferase</keyword>
<evidence type="ECO:0000259" key="21">
    <source>
        <dbReference type="Pfam" id="PF00912"/>
    </source>
</evidence>
<keyword evidence="11 19" id="KW-0573">Peptidoglycan synthesis</keyword>
<feature type="domain" description="Glycosyl transferase family 51" evidence="21">
    <location>
        <begin position="134"/>
        <end position="306"/>
    </location>
</feature>
<dbReference type="PANTHER" id="PTHR32282:SF11">
    <property type="entry name" value="PENICILLIN-BINDING PROTEIN 1B"/>
    <property type="match status" value="1"/>
</dbReference>
<dbReference type="GO" id="GO:0030288">
    <property type="term" value="C:outer membrane-bounded periplasmic space"/>
    <property type="evidence" value="ECO:0007669"/>
    <property type="project" value="TreeGrafter"/>
</dbReference>
<feature type="domain" description="Penicillin-binding protein transpeptidase" evidence="20">
    <location>
        <begin position="400"/>
        <end position="639"/>
    </location>
</feature>
<sequence>MGLLLFLAYLGYLDYTVRYQFQGQRWELPSYVYARPLELYAGAPVTPERLQATLDDLHYRLDTRLTTPASYVRRGDEFWLSSRPFRFWDKEEANRRVKVVLEGGRVAAMQDLANGKDAALVRLDPVQIGSFYPSRKEDRILVKLAEVPPLLIQGLLAMEDRDFYHHHGVSPRAIARAMWANTKAMGLVQGGSTITQQLVKNFYLTSKRSLGRKINEAFMALIMDARYPKDEILEAYLNEIYLGQDGARAIHGFGLASEFYFSRPLHDLKLEHMAMLVALVRGPAHYDPRRDPEKALRHRNLVLDTMVATGVIPEGDAEAAKRQPLDVVKATHRSVARHPAFLDLVRRQLHDEYKDEDLASTGLRIITTLDSEVQRQLEAAVEDTLPRLEKANRLEQLQAAAIVTQRVNGEVAGLVGGRDPEDAGFNRAVDAVRSIGSLYKPVVYLTALEQSRRYTAGTLLKDNAIHLKNEGGGLWVPKNYDGKEHGLVPLHQALAESYNLATVRLGLDLGVPNTVKTLRSLGVNRPVDAFPSLLLGAAEMSVLDVAQMYQTLADDGFVTPLRSILAVLDSEGQPLKRYGLDVHAGVDAAPVYVLNTVLQEVAREGTARSIYSVLPEDFNVAGKTGTTNDLRDSWFAGFSGDYVGVVWVGRDDNQPAKLTGARGALPIWIDAFRRFSREPLEPTPPEKIELVWTDTASGKRAAESCPGARQLAYVAGSAPQETADCVGPAQRALDAVQSLF</sequence>
<evidence type="ECO:0000256" key="3">
    <source>
        <dbReference type="ARBA" id="ARBA00004752"/>
    </source>
</evidence>
<dbReference type="InterPro" id="IPR050396">
    <property type="entry name" value="Glycosyltr_51/Transpeptidase"/>
</dbReference>
<comment type="similarity">
    <text evidence="5 19">In the N-terminal section; belongs to the glycosyltransferase 51 family.</text>
</comment>
<evidence type="ECO:0000259" key="22">
    <source>
        <dbReference type="Pfam" id="PF14814"/>
    </source>
</evidence>
<evidence type="ECO:0000256" key="17">
    <source>
        <dbReference type="ARBA" id="ARBA00049902"/>
    </source>
</evidence>
<evidence type="ECO:0000256" key="14">
    <source>
        <dbReference type="ARBA" id="ARBA00023316"/>
    </source>
</evidence>
<dbReference type="AlphaFoldDB" id="A0A8D4VMG8"/>
<dbReference type="GO" id="GO:0009274">
    <property type="term" value="C:peptidoglycan-based cell wall"/>
    <property type="evidence" value="ECO:0007669"/>
    <property type="project" value="UniProtKB-UniRule"/>
</dbReference>
<dbReference type="GO" id="GO:0008955">
    <property type="term" value="F:peptidoglycan glycosyltransferase activity"/>
    <property type="evidence" value="ECO:0007669"/>
    <property type="project" value="UniProtKB-UniRule"/>
</dbReference>
<dbReference type="Proteomes" id="UP000824988">
    <property type="component" value="Chromosome"/>
</dbReference>
<comment type="pathway">
    <text evidence="3 19">Cell wall biogenesis; peptidoglycan biosynthesis.</text>
</comment>
<keyword evidence="12" id="KW-0472">Membrane</keyword>
<feature type="domain" description="Bifunctional transglycosylase second" evidence="22">
    <location>
        <begin position="39"/>
        <end position="123"/>
    </location>
</feature>
<dbReference type="InterPro" id="IPR001460">
    <property type="entry name" value="PCN-bd_Tpept"/>
</dbReference>
<evidence type="ECO:0000256" key="9">
    <source>
        <dbReference type="ARBA" id="ARBA00022679"/>
    </source>
</evidence>
<evidence type="ECO:0000256" key="10">
    <source>
        <dbReference type="ARBA" id="ARBA00022960"/>
    </source>
</evidence>
<name>A0A8D4VMG8_9GAMM</name>
<dbReference type="NCBIfam" id="TIGR02071">
    <property type="entry name" value="PBP_1b"/>
    <property type="match status" value="1"/>
</dbReference>
<dbReference type="InterPro" id="IPR011813">
    <property type="entry name" value="PBP_1b"/>
</dbReference>
<dbReference type="GO" id="GO:0008658">
    <property type="term" value="F:penicillin binding"/>
    <property type="evidence" value="ECO:0007669"/>
    <property type="project" value="UniProtKB-UniRule"/>
</dbReference>
<evidence type="ECO:0000256" key="18">
    <source>
        <dbReference type="NCBIfam" id="TIGR02071"/>
    </source>
</evidence>
<evidence type="ECO:0000256" key="15">
    <source>
        <dbReference type="ARBA" id="ARBA00032454"/>
    </source>
</evidence>
<dbReference type="GO" id="GO:0008360">
    <property type="term" value="P:regulation of cell shape"/>
    <property type="evidence" value="ECO:0007669"/>
    <property type="project" value="UniProtKB-KW"/>
</dbReference>
<keyword evidence="24" id="KW-1185">Reference proteome</keyword>
<dbReference type="GO" id="GO:0016020">
    <property type="term" value="C:membrane"/>
    <property type="evidence" value="ECO:0007669"/>
    <property type="project" value="UniProtKB-SubCell"/>
</dbReference>
<proteinExistence type="inferred from homology"/>
<evidence type="ECO:0000256" key="16">
    <source>
        <dbReference type="ARBA" id="ARBA00034000"/>
    </source>
</evidence>
<evidence type="ECO:0000313" key="24">
    <source>
        <dbReference type="Proteomes" id="UP000824988"/>
    </source>
</evidence>
<evidence type="ECO:0000256" key="6">
    <source>
        <dbReference type="ARBA" id="ARBA00018637"/>
    </source>
</evidence>
<evidence type="ECO:0000256" key="4">
    <source>
        <dbReference type="ARBA" id="ARBA00007090"/>
    </source>
</evidence>
<evidence type="ECO:0000256" key="1">
    <source>
        <dbReference type="ARBA" id="ARBA00002624"/>
    </source>
</evidence>
<evidence type="ECO:0000313" key="23">
    <source>
        <dbReference type="EMBL" id="BBL69954.1"/>
    </source>
</evidence>
<comment type="catalytic activity">
    <reaction evidence="17">
        <text>[GlcNAc-(1-&gt;4)-Mur2Ac(oyl-L-Ala-gamma-D-Glu-L-Lys-D-Ala-D-Ala)](n)-di-trans,octa-cis-undecaprenyl diphosphate + beta-D-GlcNAc-(1-&gt;4)-Mur2Ac(oyl-L-Ala-gamma-D-Glu-L-Lys-D-Ala-D-Ala)-di-trans,octa-cis-undecaprenyl diphosphate = [GlcNAc-(1-&gt;4)-Mur2Ac(oyl-L-Ala-gamma-D-Glu-L-Lys-D-Ala-D-Ala)](n+1)-di-trans,octa-cis-undecaprenyl diphosphate + di-trans,octa-cis-undecaprenyl diphosphate + H(+)</text>
        <dbReference type="Rhea" id="RHEA:23708"/>
        <dbReference type="Rhea" id="RHEA-COMP:9602"/>
        <dbReference type="Rhea" id="RHEA-COMP:9603"/>
        <dbReference type="ChEBI" id="CHEBI:15378"/>
        <dbReference type="ChEBI" id="CHEBI:58405"/>
        <dbReference type="ChEBI" id="CHEBI:60033"/>
        <dbReference type="ChEBI" id="CHEBI:78435"/>
        <dbReference type="EC" id="2.4.99.28"/>
    </reaction>
</comment>
<keyword evidence="9 19" id="KW-0808">Transferase</keyword>
<comment type="similarity">
    <text evidence="4 19">In the C-terminal section; belongs to the transpeptidase family.</text>
</comment>
<evidence type="ECO:0000256" key="7">
    <source>
        <dbReference type="ARBA" id="ARBA00022475"/>
    </source>
</evidence>
<keyword evidence="13" id="KW-0046">Antibiotic resistance</keyword>
<dbReference type="EMBL" id="AP019782">
    <property type="protein sequence ID" value="BBL69954.1"/>
    <property type="molecule type" value="Genomic_DNA"/>
</dbReference>
<keyword evidence="14 19" id="KW-0961">Cell wall biogenesis/degradation</keyword>
<comment type="subcellular location">
    <subcellularLocation>
        <location evidence="2">Membrane</location>
    </subcellularLocation>
</comment>
<evidence type="ECO:0000256" key="12">
    <source>
        <dbReference type="ARBA" id="ARBA00023136"/>
    </source>
</evidence>
<accession>A0A8D4VMG8</accession>
<protein>
    <recommendedName>
        <fullName evidence="6 18">Penicillin-binding protein 1B</fullName>
        <shortName evidence="19">PBP-1b</shortName>
        <shortName evidence="19">PBP1b</shortName>
    </recommendedName>
    <alternativeName>
        <fullName evidence="15 19">Murein polymerase</fullName>
    </alternativeName>
</protein>
<dbReference type="KEGG" id="moz:MoryE10_05600"/>
<evidence type="ECO:0000256" key="11">
    <source>
        <dbReference type="ARBA" id="ARBA00022984"/>
    </source>
</evidence>
<dbReference type="GO" id="GO:0009252">
    <property type="term" value="P:peptidoglycan biosynthetic process"/>
    <property type="evidence" value="ECO:0007669"/>
    <property type="project" value="UniProtKB-UniRule"/>
</dbReference>
<dbReference type="InterPro" id="IPR001264">
    <property type="entry name" value="Glyco_trans_51"/>
</dbReference>
<evidence type="ECO:0000256" key="5">
    <source>
        <dbReference type="ARBA" id="ARBA00007739"/>
    </source>
</evidence>
<keyword evidence="7" id="KW-1003">Cell membrane</keyword>
<comment type="function">
    <text evidence="1 19">Cell wall formation. Synthesis of cross-linked peptidoglycan from the lipid intermediates. The enzyme has a penicillin-insensitive transglycosylase N-terminal domain (formation of linear glycan strands) and a penicillin-sensitive transpeptidase C-terminal domain (cross-linking of the peptide subunits).</text>
</comment>
<evidence type="ECO:0000256" key="19">
    <source>
        <dbReference type="PIRNR" id="PIRNR002799"/>
    </source>
</evidence>
<keyword evidence="10 19" id="KW-0133">Cell shape</keyword>
<dbReference type="PIRSF" id="PIRSF002799">
    <property type="entry name" value="PBP_1b"/>
    <property type="match status" value="1"/>
</dbReference>
<gene>
    <name evidence="23" type="primary">mrcB</name>
    <name evidence="23" type="ORF">MoryE10_05600</name>
</gene>
<evidence type="ECO:0000256" key="13">
    <source>
        <dbReference type="ARBA" id="ARBA00023251"/>
    </source>
</evidence>